<evidence type="ECO:0000313" key="3">
    <source>
        <dbReference type="Proteomes" id="UP001055039"/>
    </source>
</evidence>
<name>A0ABQ4UGP9_9HYPH</name>
<comment type="caution">
    <text evidence="2">The sequence shown here is derived from an EMBL/GenBank/DDBJ whole genome shotgun (WGS) entry which is preliminary data.</text>
</comment>
<protein>
    <submittedName>
        <fullName evidence="2">Uncharacterized protein</fullName>
    </submittedName>
</protein>
<evidence type="ECO:0000256" key="1">
    <source>
        <dbReference type="SAM" id="MobiDB-lite"/>
    </source>
</evidence>
<proteinExistence type="predicted"/>
<reference evidence="2" key="2">
    <citation type="submission" date="2021-08" db="EMBL/GenBank/DDBJ databases">
        <authorList>
            <person name="Tani A."/>
            <person name="Ola A."/>
            <person name="Ogura Y."/>
            <person name="Katsura K."/>
            <person name="Hayashi T."/>
        </authorList>
    </citation>
    <scope>NUCLEOTIDE SEQUENCE</scope>
    <source>
        <strain evidence="2">NBRC 15686</strain>
    </source>
</reference>
<dbReference type="Proteomes" id="UP001055039">
    <property type="component" value="Unassembled WGS sequence"/>
</dbReference>
<keyword evidence="3" id="KW-1185">Reference proteome</keyword>
<organism evidence="2 3">
    <name type="scientific">Methylorubrum aminovorans</name>
    <dbReference type="NCBI Taxonomy" id="269069"/>
    <lineage>
        <taxon>Bacteria</taxon>
        <taxon>Pseudomonadati</taxon>
        <taxon>Pseudomonadota</taxon>
        <taxon>Alphaproteobacteria</taxon>
        <taxon>Hyphomicrobiales</taxon>
        <taxon>Methylobacteriaceae</taxon>
        <taxon>Methylorubrum</taxon>
    </lineage>
</organism>
<accession>A0ABQ4UGP9</accession>
<feature type="compositionally biased region" description="Polar residues" evidence="1">
    <location>
        <begin position="19"/>
        <end position="30"/>
    </location>
</feature>
<reference evidence="2" key="1">
    <citation type="journal article" date="2021" name="Front. Microbiol.">
        <title>Comprehensive Comparative Genomics and Phenotyping of Methylobacterium Species.</title>
        <authorList>
            <person name="Alessa O."/>
            <person name="Ogura Y."/>
            <person name="Fujitani Y."/>
            <person name="Takami H."/>
            <person name="Hayashi T."/>
            <person name="Sahin N."/>
            <person name="Tani A."/>
        </authorList>
    </citation>
    <scope>NUCLEOTIDE SEQUENCE</scope>
    <source>
        <strain evidence="2">NBRC 15686</strain>
    </source>
</reference>
<feature type="compositionally biased region" description="Basic and acidic residues" evidence="1">
    <location>
        <begin position="55"/>
        <end position="65"/>
    </location>
</feature>
<evidence type="ECO:0000313" key="2">
    <source>
        <dbReference type="EMBL" id="GJE66433.1"/>
    </source>
</evidence>
<feature type="compositionally biased region" description="Basic and acidic residues" evidence="1">
    <location>
        <begin position="1"/>
        <end position="12"/>
    </location>
</feature>
<gene>
    <name evidence="2" type="ORF">LNAOJCKE_3652</name>
</gene>
<sequence length="78" mass="7704">MAMARDGEDRAEGFAGQSVAGTSGHPSLSSPDHAEAGDGSPSHRSLTGGTSPRPARSETTGKDEAGGTEPADPPSGSR</sequence>
<dbReference type="EMBL" id="BPRC01000014">
    <property type="protein sequence ID" value="GJE66433.1"/>
    <property type="molecule type" value="Genomic_DNA"/>
</dbReference>
<feature type="region of interest" description="Disordered" evidence="1">
    <location>
        <begin position="1"/>
        <end position="78"/>
    </location>
</feature>